<comment type="caution">
    <text evidence="2">The sequence shown here is derived from an EMBL/GenBank/DDBJ whole genome shotgun (WGS) entry which is preliminary data.</text>
</comment>
<proteinExistence type="predicted"/>
<dbReference type="Pfam" id="PF10908">
    <property type="entry name" value="Tlde1_dom"/>
    <property type="match status" value="1"/>
</dbReference>
<evidence type="ECO:0000259" key="1">
    <source>
        <dbReference type="Pfam" id="PF10908"/>
    </source>
</evidence>
<dbReference type="AlphaFoldDB" id="A0AA41EEJ1"/>
<protein>
    <submittedName>
        <fullName evidence="2">DUF2778 domain-containing protein</fullName>
    </submittedName>
</protein>
<sequence length="152" mass="17198">MYICSFTLNDQITSVFEIAGRSYPAFSGLDDHANKRRDVCLPDLGPIPTGAYYIVDRQSRGHMGWWYDAFGDKPDWFALYADDGRIDDETFCNGVRRGNFRLHPAVGRGLSKGCITIQQQSDFNIIKGMLRGVKNVKVPRTDILTYGKVIVR</sequence>
<dbReference type="InterPro" id="IPR021225">
    <property type="entry name" value="Tlde1_dom"/>
</dbReference>
<name>A0AA41EEJ1_9BURK</name>
<evidence type="ECO:0000313" key="3">
    <source>
        <dbReference type="Proteomes" id="UP000682266"/>
    </source>
</evidence>
<reference evidence="2" key="1">
    <citation type="submission" date="2021-04" db="EMBL/GenBank/DDBJ databases">
        <title>A collection of bacterial strains from the Burkholderia cepacia Research Laboratory and Repository.</title>
        <authorList>
            <person name="Lipuma J."/>
            <person name="Spilker T."/>
        </authorList>
    </citation>
    <scope>NUCLEOTIDE SEQUENCE</scope>
    <source>
        <strain evidence="2">AU36012</strain>
    </source>
</reference>
<gene>
    <name evidence="2" type="ORF">KDW93_31410</name>
</gene>
<dbReference type="RefSeq" id="WP_105785937.1">
    <property type="nucleotide sequence ID" value="NZ_CADERF010000007.1"/>
</dbReference>
<evidence type="ECO:0000313" key="2">
    <source>
        <dbReference type="EMBL" id="MBR8133406.1"/>
    </source>
</evidence>
<accession>A0AA41EEJ1</accession>
<dbReference type="Proteomes" id="UP000682266">
    <property type="component" value="Unassembled WGS sequence"/>
</dbReference>
<dbReference type="EMBL" id="JAGSVG010000041">
    <property type="protein sequence ID" value="MBR8133406.1"/>
    <property type="molecule type" value="Genomic_DNA"/>
</dbReference>
<feature type="domain" description="Tlde1" evidence="1">
    <location>
        <begin position="23"/>
        <end position="140"/>
    </location>
</feature>
<organism evidence="2 3">
    <name type="scientific">Burkholderia ambifaria</name>
    <dbReference type="NCBI Taxonomy" id="152480"/>
    <lineage>
        <taxon>Bacteria</taxon>
        <taxon>Pseudomonadati</taxon>
        <taxon>Pseudomonadota</taxon>
        <taxon>Betaproteobacteria</taxon>
        <taxon>Burkholderiales</taxon>
        <taxon>Burkholderiaceae</taxon>
        <taxon>Burkholderia</taxon>
        <taxon>Burkholderia cepacia complex</taxon>
    </lineage>
</organism>